<comment type="caution">
    <text evidence="2">The sequence shown here is derived from an EMBL/GenBank/DDBJ whole genome shotgun (WGS) entry which is preliminary data.</text>
</comment>
<protein>
    <submittedName>
        <fullName evidence="2">Uncharacterized protein</fullName>
    </submittedName>
</protein>
<keyword evidence="3" id="KW-1185">Reference proteome</keyword>
<dbReference type="RefSeq" id="WP_057754940.1">
    <property type="nucleotide sequence ID" value="NZ_JQBP01000003.1"/>
</dbReference>
<dbReference type="STRING" id="1616.IV73_GL000734"/>
<proteinExistence type="predicted"/>
<evidence type="ECO:0000313" key="3">
    <source>
        <dbReference type="Proteomes" id="UP000051655"/>
    </source>
</evidence>
<dbReference type="AlphaFoldDB" id="A0A0R2JCD7"/>
<evidence type="ECO:0000256" key="1">
    <source>
        <dbReference type="SAM" id="MobiDB-lite"/>
    </source>
</evidence>
<dbReference type="OrthoDB" id="10002094at2"/>
<reference evidence="2 3" key="1">
    <citation type="journal article" date="2015" name="Genome Announc.">
        <title>Expanding the biotechnology potential of lactobacilli through comparative genomics of 213 strains and associated genera.</title>
        <authorList>
            <person name="Sun Z."/>
            <person name="Harris H.M."/>
            <person name="McCann A."/>
            <person name="Guo C."/>
            <person name="Argimon S."/>
            <person name="Zhang W."/>
            <person name="Yang X."/>
            <person name="Jeffery I.B."/>
            <person name="Cooney J.C."/>
            <person name="Kagawa T.F."/>
            <person name="Liu W."/>
            <person name="Song Y."/>
            <person name="Salvetti E."/>
            <person name="Wrobel A."/>
            <person name="Rasinkangas P."/>
            <person name="Parkhill J."/>
            <person name="Rea M.C."/>
            <person name="O'Sullivan O."/>
            <person name="Ritari J."/>
            <person name="Douillard F.P."/>
            <person name="Paul Ross R."/>
            <person name="Yang R."/>
            <person name="Briner A.E."/>
            <person name="Felis G.E."/>
            <person name="de Vos W.M."/>
            <person name="Barrangou R."/>
            <person name="Klaenhammer T.R."/>
            <person name="Caufield P.W."/>
            <person name="Cui Y."/>
            <person name="Zhang H."/>
            <person name="O'Toole P.W."/>
        </authorList>
    </citation>
    <scope>NUCLEOTIDE SEQUENCE [LARGE SCALE GENOMIC DNA]</scope>
    <source>
        <strain evidence="2 3">DSM 20593</strain>
    </source>
</reference>
<organism evidence="2 3">
    <name type="scientific">Weissella kandleri</name>
    <dbReference type="NCBI Taxonomy" id="1616"/>
    <lineage>
        <taxon>Bacteria</taxon>
        <taxon>Bacillati</taxon>
        <taxon>Bacillota</taxon>
        <taxon>Bacilli</taxon>
        <taxon>Lactobacillales</taxon>
        <taxon>Lactobacillaceae</taxon>
        <taxon>Weissella</taxon>
    </lineage>
</organism>
<dbReference type="Proteomes" id="UP000051655">
    <property type="component" value="Unassembled WGS sequence"/>
</dbReference>
<gene>
    <name evidence="2" type="ORF">IV73_GL000734</name>
</gene>
<feature type="compositionally biased region" description="Basic and acidic residues" evidence="1">
    <location>
        <begin position="163"/>
        <end position="178"/>
    </location>
</feature>
<feature type="region of interest" description="Disordered" evidence="1">
    <location>
        <begin position="120"/>
        <end position="220"/>
    </location>
</feature>
<name>A0A0R2JCD7_9LACO</name>
<dbReference type="EMBL" id="JQBP01000003">
    <property type="protein sequence ID" value="KRN74979.1"/>
    <property type="molecule type" value="Genomic_DNA"/>
</dbReference>
<evidence type="ECO:0000313" key="2">
    <source>
        <dbReference type="EMBL" id="KRN74979.1"/>
    </source>
</evidence>
<dbReference type="PATRIC" id="fig|1616.3.peg.754"/>
<accession>A0A0R2JCD7</accession>
<feature type="compositionally biased region" description="Polar residues" evidence="1">
    <location>
        <begin position="199"/>
        <end position="213"/>
    </location>
</feature>
<feature type="compositionally biased region" description="Polar residues" evidence="1">
    <location>
        <begin position="131"/>
        <end position="140"/>
    </location>
</feature>
<sequence>MGMVKEKTINWIKLHPEVDAKIPSLKLIEQWVADNADLQILKRYTITKVAIPKAHQKKAQAAYLVQWRKALQQFKGRWQWREVESYLLIEDDVKIATTVTKSAAQPTEAKVQKPAIANSTAKVETKKPQQLVESQQTASDASVKAEPKAMSAQKARPAKNKTPKPDTRLEPKKATEHVKVHHSKKIESQNNAVKKRHTSGNNMHHNTDTNANDNGKHKAGANLVKVQPVLLYGLETKQQSLYSRRPLSKN</sequence>